<dbReference type="PANTHER" id="PTHR43349">
    <property type="entry name" value="PINORESINOL REDUCTASE-RELATED"/>
    <property type="match status" value="1"/>
</dbReference>
<dbReference type="InterPro" id="IPR045312">
    <property type="entry name" value="PCBER-like"/>
</dbReference>
<dbReference type="Gene3D" id="3.90.25.10">
    <property type="entry name" value="UDP-galactose 4-epimerase, domain 1"/>
    <property type="match status" value="3"/>
</dbReference>
<reference evidence="4" key="1">
    <citation type="submission" date="2019-11" db="EMBL/GenBank/DDBJ databases">
        <authorList>
            <person name="Liu Y."/>
            <person name="Hou J."/>
            <person name="Li T.-Q."/>
            <person name="Guan C.-H."/>
            <person name="Wu X."/>
            <person name="Wu H.-Z."/>
            <person name="Ling F."/>
            <person name="Zhang R."/>
            <person name="Shi X.-G."/>
            <person name="Ren J.-P."/>
            <person name="Chen E.-F."/>
            <person name="Sun J.-M."/>
        </authorList>
    </citation>
    <scope>NUCLEOTIDE SEQUENCE</scope>
    <source>
        <strain evidence="4">Adult_tree_wgs_1</strain>
        <tissue evidence="4">Leaves</tissue>
    </source>
</reference>
<dbReference type="AlphaFoldDB" id="A0A834GWS9"/>
<name>A0A834GWS9_RHOSS</name>
<dbReference type="InterPro" id="IPR036291">
    <property type="entry name" value="NAD(P)-bd_dom_sf"/>
</dbReference>
<organism evidence="4 5">
    <name type="scientific">Rhododendron simsii</name>
    <name type="common">Sims's rhododendron</name>
    <dbReference type="NCBI Taxonomy" id="118357"/>
    <lineage>
        <taxon>Eukaryota</taxon>
        <taxon>Viridiplantae</taxon>
        <taxon>Streptophyta</taxon>
        <taxon>Embryophyta</taxon>
        <taxon>Tracheophyta</taxon>
        <taxon>Spermatophyta</taxon>
        <taxon>Magnoliopsida</taxon>
        <taxon>eudicotyledons</taxon>
        <taxon>Gunneridae</taxon>
        <taxon>Pentapetalae</taxon>
        <taxon>asterids</taxon>
        <taxon>Ericales</taxon>
        <taxon>Ericaceae</taxon>
        <taxon>Ericoideae</taxon>
        <taxon>Rhodoreae</taxon>
        <taxon>Rhododendron</taxon>
    </lineage>
</organism>
<keyword evidence="1" id="KW-0521">NADP</keyword>
<evidence type="ECO:0000259" key="3">
    <source>
        <dbReference type="Pfam" id="PF05368"/>
    </source>
</evidence>
<dbReference type="Proteomes" id="UP000626092">
    <property type="component" value="Unassembled WGS sequence"/>
</dbReference>
<dbReference type="Pfam" id="PF05368">
    <property type="entry name" value="NmrA"/>
    <property type="match status" value="3"/>
</dbReference>
<sequence length="980" mass="108577">MAEKSKILIIGGTGYIGKFIVEASAKSGHPTFALVRESAVSDPAKAKLIDGFKSSGVTLLHGDVNNHESLVKALKQVDVVISAIGSLQILDQTKIIAAIKEVGHIKRFFPSEFGNDVDHVNAVEPAKTAFAVKAQIRRAIEAAGIPYTYVPSNFFAGYFLPTLAQPGLSAPPRDKVIIHGDGNPKAVFNEEHDIGTYTIKAVDDPRTLNKVLYIKPPKNIYSFNELVSLWEKKIGKTLERIYVPENEVLKQIQESPIPFNVIFAISHSAFVKGDQTNFVIEPSVGFEASELYPDVKYTTYKLCSRKLISPLKYHLPKSFSLKIPMAEKTKILIIGATGYIGKFIVEASAKSGHPTFALVRESAVSDPAKAKLIDGFKNSGATVLHVCILLAVMHTHIQGDLYDHESLVKAINQVDVVISTVSTTQLLDQVKIIAAIKEVGNIKRFFPSEFGGDVDRGNGVEPAKTLFAMKVQIRRAIEAEGIPHTYVCSNGFAGYVLPTLVQEGLSAPPRDKAVILGDGNPKAVFNDEHDIATYTIKAVDDPRTLNKILYIKPPKNIYSINELISSWEKKIGKTLERIYVPEDQILQRIQESPGTNHSALLLAIYHSVFVKGDQTNFEIEPSFGVEASELYPAVKYTTVEEYLDQLHYSHFLFPKSFSRRIPMAEKSKILIIGGTGYIGKFIVEASVQSGHRTFTLVRESTVSDPAKAKLIDSFKNSGSHFAPCLYTTPRIGDLNDHESLVKAIKHVDVVISTVSQMQLLDQVKIIAAIKEVGNIKRFFPSEFSNDVDRVNGVEPAKTAFAMKAQIRRAIEAEEIPHTYVCSNCFAGYKLPTLAQEGLSAPPRDKAIIPGDGNPKAVFNEEHDIGTYTIKAVDDPRTLNKILYIKPPMNIYSFNELVSLWEKKIGKTLERIYVPEDQILKRIEESQDINHSVFVLAINHSVFVKGDQTNYEIEPSFGVEASELYPDVKYTTVEEYLDRFV</sequence>
<keyword evidence="5" id="KW-1185">Reference proteome</keyword>
<evidence type="ECO:0000313" key="5">
    <source>
        <dbReference type="Proteomes" id="UP000626092"/>
    </source>
</evidence>
<dbReference type="GO" id="GO:0016491">
    <property type="term" value="F:oxidoreductase activity"/>
    <property type="evidence" value="ECO:0007669"/>
    <property type="project" value="UniProtKB-KW"/>
</dbReference>
<proteinExistence type="predicted"/>
<dbReference type="InterPro" id="IPR008030">
    <property type="entry name" value="NmrA-like"/>
</dbReference>
<feature type="domain" description="NmrA-like" evidence="3">
    <location>
        <begin position="665"/>
        <end position="976"/>
    </location>
</feature>
<comment type="caution">
    <text evidence="4">The sequence shown here is derived from an EMBL/GenBank/DDBJ whole genome shotgun (WGS) entry which is preliminary data.</text>
</comment>
<feature type="domain" description="NmrA-like" evidence="3">
    <location>
        <begin position="328"/>
        <end position="643"/>
    </location>
</feature>
<feature type="domain" description="NmrA-like" evidence="3">
    <location>
        <begin position="3"/>
        <end position="299"/>
    </location>
</feature>
<dbReference type="PANTHER" id="PTHR43349:SF93">
    <property type="entry name" value="ISOFLAVONE REDUCTASE HOMOLOG P3-RELATED"/>
    <property type="match status" value="1"/>
</dbReference>
<evidence type="ECO:0000256" key="1">
    <source>
        <dbReference type="ARBA" id="ARBA00022857"/>
    </source>
</evidence>
<protein>
    <recommendedName>
        <fullName evidence="3">NmrA-like domain-containing protein</fullName>
    </recommendedName>
</protein>
<dbReference type="Gene3D" id="3.40.50.720">
    <property type="entry name" value="NAD(P)-binding Rossmann-like Domain"/>
    <property type="match status" value="3"/>
</dbReference>
<dbReference type="CDD" id="cd05259">
    <property type="entry name" value="PCBER_SDR_a"/>
    <property type="match status" value="3"/>
</dbReference>
<keyword evidence="2" id="KW-0560">Oxidoreductase</keyword>
<dbReference type="OrthoDB" id="419598at2759"/>
<gene>
    <name evidence="4" type="ORF">RHSIM_Rhsim06G0031000</name>
</gene>
<accession>A0A834GWS9</accession>
<dbReference type="EMBL" id="WJXA01000006">
    <property type="protein sequence ID" value="KAF7140977.1"/>
    <property type="molecule type" value="Genomic_DNA"/>
</dbReference>
<evidence type="ECO:0000313" key="4">
    <source>
        <dbReference type="EMBL" id="KAF7140977.1"/>
    </source>
</evidence>
<evidence type="ECO:0000256" key="2">
    <source>
        <dbReference type="ARBA" id="ARBA00023002"/>
    </source>
</evidence>
<dbReference type="InterPro" id="IPR050608">
    <property type="entry name" value="NmrA-type/Isoflavone_red_sf"/>
</dbReference>
<dbReference type="SUPFAM" id="SSF51735">
    <property type="entry name" value="NAD(P)-binding Rossmann-fold domains"/>
    <property type="match status" value="3"/>
</dbReference>